<proteinExistence type="predicted"/>
<evidence type="ECO:0000313" key="1">
    <source>
        <dbReference type="EMBL" id="CAG6606830.1"/>
    </source>
</evidence>
<organism evidence="1">
    <name type="scientific">Cacopsylla melanoneura</name>
    <dbReference type="NCBI Taxonomy" id="428564"/>
    <lineage>
        <taxon>Eukaryota</taxon>
        <taxon>Metazoa</taxon>
        <taxon>Ecdysozoa</taxon>
        <taxon>Arthropoda</taxon>
        <taxon>Hexapoda</taxon>
        <taxon>Insecta</taxon>
        <taxon>Pterygota</taxon>
        <taxon>Neoptera</taxon>
        <taxon>Paraneoptera</taxon>
        <taxon>Hemiptera</taxon>
        <taxon>Sternorrhyncha</taxon>
        <taxon>Psylloidea</taxon>
        <taxon>Psyllidae</taxon>
        <taxon>Psyllinae</taxon>
        <taxon>Cacopsylla</taxon>
    </lineage>
</organism>
<sequence length="103" mass="11452">MYSCIDVMPSSGSFSTYIMYNVDARLDANLYLLNEIGNLGDDSAGNEPLFTFLRRIDTLRMIYNGSKTKTNLGKIYKGRRNIPISNTGFLSSAGIARTNQLLT</sequence>
<reference evidence="1" key="1">
    <citation type="submission" date="2021-05" db="EMBL/GenBank/DDBJ databases">
        <authorList>
            <person name="Alioto T."/>
            <person name="Alioto T."/>
            <person name="Gomez Garrido J."/>
        </authorList>
    </citation>
    <scope>NUCLEOTIDE SEQUENCE</scope>
</reference>
<accession>A0A8D8L9F0</accession>
<protein>
    <submittedName>
        <fullName evidence="1">Uncharacterized protein</fullName>
    </submittedName>
</protein>
<name>A0A8D8L9F0_9HEMI</name>
<dbReference type="EMBL" id="HBUF01005073">
    <property type="protein sequence ID" value="CAG6606830.1"/>
    <property type="molecule type" value="Transcribed_RNA"/>
</dbReference>
<dbReference type="AlphaFoldDB" id="A0A8D8L9F0"/>